<dbReference type="Proteomes" id="UP000238083">
    <property type="component" value="Unassembled WGS sequence"/>
</dbReference>
<reference evidence="2 3" key="1">
    <citation type="submission" date="2018-03" db="EMBL/GenBank/DDBJ databases">
        <title>Genomic Encyclopedia of Archaeal and Bacterial Type Strains, Phase II (KMG-II): from individual species to whole genera.</title>
        <authorList>
            <person name="Goeker M."/>
        </authorList>
    </citation>
    <scope>NUCLEOTIDE SEQUENCE [LARGE SCALE GENOMIC DNA]</scope>
    <source>
        <strain evidence="2 3">DSM 19711</strain>
    </source>
</reference>
<keyword evidence="1" id="KW-0732">Signal</keyword>
<feature type="signal peptide" evidence="1">
    <location>
        <begin position="1"/>
        <end position="33"/>
    </location>
</feature>
<dbReference type="OrthoDB" id="4252048at2"/>
<accession>A0A2T0R300</accession>
<dbReference type="EMBL" id="PVZF01000007">
    <property type="protein sequence ID" value="PRY14188.1"/>
    <property type="molecule type" value="Genomic_DNA"/>
</dbReference>
<sequence>MTHLPPPAALLRTAAAGTLVLVAAAGCADSAPAAGSYPVATPQATVLATPTATAGGYQLVAAGDPVRVVLPDADLTAQVSGPDVDVPTPAPGQPLSAESAPGVLTVTFTATSGRLTVPASSFLGLDEKQDPEALTADAPSVTVEPGHPATVHLASTFSTGHTTLTWQPLGTPLVTWDFVVEID</sequence>
<evidence type="ECO:0000313" key="3">
    <source>
        <dbReference type="Proteomes" id="UP000238083"/>
    </source>
</evidence>
<keyword evidence="3" id="KW-1185">Reference proteome</keyword>
<dbReference type="AlphaFoldDB" id="A0A2T0R300"/>
<gene>
    <name evidence="2" type="ORF">CLV37_107308</name>
</gene>
<evidence type="ECO:0000313" key="2">
    <source>
        <dbReference type="EMBL" id="PRY14188.1"/>
    </source>
</evidence>
<proteinExistence type="predicted"/>
<name>A0A2T0R300_9ACTN</name>
<comment type="caution">
    <text evidence="2">The sequence shown here is derived from an EMBL/GenBank/DDBJ whole genome shotgun (WGS) entry which is preliminary data.</text>
</comment>
<evidence type="ECO:0000256" key="1">
    <source>
        <dbReference type="SAM" id="SignalP"/>
    </source>
</evidence>
<feature type="chain" id="PRO_5015393280" evidence="1">
    <location>
        <begin position="34"/>
        <end position="183"/>
    </location>
</feature>
<protein>
    <submittedName>
        <fullName evidence="2">Uncharacterized protein</fullName>
    </submittedName>
</protein>
<dbReference type="RefSeq" id="WP_106211948.1">
    <property type="nucleotide sequence ID" value="NZ_PVZF01000007.1"/>
</dbReference>
<organism evidence="2 3">
    <name type="scientific">Kineococcus rhizosphaerae</name>
    <dbReference type="NCBI Taxonomy" id="559628"/>
    <lineage>
        <taxon>Bacteria</taxon>
        <taxon>Bacillati</taxon>
        <taxon>Actinomycetota</taxon>
        <taxon>Actinomycetes</taxon>
        <taxon>Kineosporiales</taxon>
        <taxon>Kineosporiaceae</taxon>
        <taxon>Kineococcus</taxon>
    </lineage>
</organism>